<dbReference type="PRINTS" id="PR00834">
    <property type="entry name" value="PROTEASES2C"/>
</dbReference>
<dbReference type="Pfam" id="PF17820">
    <property type="entry name" value="PDZ_6"/>
    <property type="match status" value="1"/>
</dbReference>
<evidence type="ECO:0000256" key="2">
    <source>
        <dbReference type="ARBA" id="ARBA00010541"/>
    </source>
</evidence>
<dbReference type="Gene3D" id="2.40.10.120">
    <property type="match status" value="1"/>
</dbReference>
<evidence type="ECO:0000256" key="3">
    <source>
        <dbReference type="ARBA" id="ARBA00022670"/>
    </source>
</evidence>
<comment type="subcellular location">
    <subcellularLocation>
        <location evidence="1">Periplasm</location>
    </subcellularLocation>
</comment>
<dbReference type="NCBIfam" id="TIGR02037">
    <property type="entry name" value="degP_htrA_DO"/>
    <property type="match status" value="1"/>
</dbReference>
<evidence type="ECO:0000259" key="10">
    <source>
        <dbReference type="PROSITE" id="PS50106"/>
    </source>
</evidence>
<dbReference type="Pfam" id="PF13365">
    <property type="entry name" value="Trypsin_2"/>
    <property type="match status" value="1"/>
</dbReference>
<accession>A0ABX0GA78</accession>
<evidence type="ECO:0000256" key="8">
    <source>
        <dbReference type="ARBA" id="ARBA00022825"/>
    </source>
</evidence>
<dbReference type="SMART" id="SM00228">
    <property type="entry name" value="PDZ"/>
    <property type="match status" value="2"/>
</dbReference>
<dbReference type="InterPro" id="IPR011782">
    <property type="entry name" value="Pept_S1C_Do"/>
</dbReference>
<keyword evidence="5" id="KW-0677">Repeat</keyword>
<dbReference type="Proteomes" id="UP001515660">
    <property type="component" value="Unassembled WGS sequence"/>
</dbReference>
<evidence type="ECO:0000256" key="6">
    <source>
        <dbReference type="ARBA" id="ARBA00022764"/>
    </source>
</evidence>
<feature type="domain" description="PDZ" evidence="10">
    <location>
        <begin position="363"/>
        <end position="458"/>
    </location>
</feature>
<evidence type="ECO:0000256" key="4">
    <source>
        <dbReference type="ARBA" id="ARBA00022729"/>
    </source>
</evidence>
<dbReference type="InterPro" id="IPR009003">
    <property type="entry name" value="Peptidase_S1_PA"/>
</dbReference>
<dbReference type="PANTHER" id="PTHR22939:SF129">
    <property type="entry name" value="SERINE PROTEASE HTRA2, MITOCHONDRIAL"/>
    <property type="match status" value="1"/>
</dbReference>
<keyword evidence="8" id="KW-0720">Serine protease</keyword>
<evidence type="ECO:0000256" key="7">
    <source>
        <dbReference type="ARBA" id="ARBA00022801"/>
    </source>
</evidence>
<evidence type="ECO:0000256" key="9">
    <source>
        <dbReference type="SAM" id="SignalP"/>
    </source>
</evidence>
<dbReference type="PROSITE" id="PS50106">
    <property type="entry name" value="PDZ"/>
    <property type="match status" value="2"/>
</dbReference>
<comment type="caution">
    <text evidence="11">The sequence shown here is derived from an EMBL/GenBank/DDBJ whole genome shotgun (WGS) entry which is preliminary data.</text>
</comment>
<dbReference type="Gene3D" id="2.30.42.10">
    <property type="match status" value="2"/>
</dbReference>
<dbReference type="PANTHER" id="PTHR22939">
    <property type="entry name" value="SERINE PROTEASE FAMILY S1C HTRA-RELATED"/>
    <property type="match status" value="1"/>
</dbReference>
<feature type="chain" id="PRO_5045066872" evidence="9">
    <location>
        <begin position="32"/>
        <end position="467"/>
    </location>
</feature>
<keyword evidence="6" id="KW-0574">Periplasm</keyword>
<evidence type="ECO:0000313" key="12">
    <source>
        <dbReference type="Proteomes" id="UP001515660"/>
    </source>
</evidence>
<name>A0ABX0GA78_9RHOB</name>
<feature type="domain" description="PDZ" evidence="10">
    <location>
        <begin position="266"/>
        <end position="357"/>
    </location>
</feature>
<dbReference type="SUPFAM" id="SSF50156">
    <property type="entry name" value="PDZ domain-like"/>
    <property type="match status" value="2"/>
</dbReference>
<protein>
    <submittedName>
        <fullName evidence="11">Do family serine endopeptidase</fullName>
    </submittedName>
</protein>
<gene>
    <name evidence="11" type="ORF">G8O29_12730</name>
</gene>
<sequence length="467" mass="47528">MKHLILSTCASVLALSLVAGPVLLPAGPALAETAAPALADDRGIPTLAPVVERVSDAVVNISVVSERPAQMSPLYRDPFFAPFLPPMPPEGPVERQMSAGSGVIVDAKRGHVLTNNHVIQDATEIRVSLRDGRSVKAELVGTDPATDIAVLKIPAEGLTAVETGNSDALMVGDYVVAIGNPFGLGQTVTLGIVSALGRSGINPQGYEDFIQTDASINPGNSGGALITLDGKLVGINSAIIAPNGGGNVGIGFAVPVNMALAVMEQLVEHGTVARGRLGVAIQDLTPDLAEAMGIEAAGGAVVGSVDPGSAADRAGLRAGDAILAIDGHALRGSADLRGRVGMRRPGDTVKLDIWRDGERQGIDVTLDRLDAAATSAAPAELAGLTLQPLAPGMPGYGTVEGLSVVAVAPRSPAAQAGLQPGDVILAVNRRPVTRPEDLAAALEAASGNAVGLLVWRDGREVFVVLPR</sequence>
<evidence type="ECO:0000256" key="1">
    <source>
        <dbReference type="ARBA" id="ARBA00004418"/>
    </source>
</evidence>
<keyword evidence="12" id="KW-1185">Reference proteome</keyword>
<evidence type="ECO:0000313" key="11">
    <source>
        <dbReference type="EMBL" id="NHB77596.1"/>
    </source>
</evidence>
<reference evidence="11 12" key="1">
    <citation type="journal article" date="2022" name="Microorganisms">
        <title>Genome Sequence and Characterization of a Xanthorhodopsin-Containing, Aerobic Anoxygenic Phototrophic Rhodobacter Species, Isolated from Mesophilic Conditions at Yellowstone National Park.</title>
        <authorList>
            <person name="Kyndt J.A."/>
            <person name="Robertson S."/>
            <person name="Shoffstall I.B."/>
            <person name="Ramaley R.F."/>
            <person name="Meyer T.E."/>
        </authorList>
    </citation>
    <scope>NUCLEOTIDE SEQUENCE [LARGE SCALE GENOMIC DNA]</scope>
    <source>
        <strain evidence="11 12">M37P</strain>
    </source>
</reference>
<dbReference type="CDD" id="cd10839">
    <property type="entry name" value="cpPDZ1_DegP-like"/>
    <property type="match status" value="1"/>
</dbReference>
<dbReference type="RefSeq" id="WP_166403617.1">
    <property type="nucleotide sequence ID" value="NZ_JAANHS010000009.1"/>
</dbReference>
<feature type="signal peptide" evidence="9">
    <location>
        <begin position="1"/>
        <end position="31"/>
    </location>
</feature>
<dbReference type="Pfam" id="PF13180">
    <property type="entry name" value="PDZ_2"/>
    <property type="match status" value="1"/>
</dbReference>
<dbReference type="InterPro" id="IPR036034">
    <property type="entry name" value="PDZ_sf"/>
</dbReference>
<dbReference type="InterPro" id="IPR041489">
    <property type="entry name" value="PDZ_6"/>
</dbReference>
<keyword evidence="7" id="KW-0378">Hydrolase</keyword>
<proteinExistence type="inferred from homology"/>
<dbReference type="SUPFAM" id="SSF50494">
    <property type="entry name" value="Trypsin-like serine proteases"/>
    <property type="match status" value="1"/>
</dbReference>
<evidence type="ECO:0000256" key="5">
    <source>
        <dbReference type="ARBA" id="ARBA00022737"/>
    </source>
</evidence>
<organism evidence="11 12">
    <name type="scientific">Rhodobacter calidifons</name>
    <dbReference type="NCBI Taxonomy" id="2715277"/>
    <lineage>
        <taxon>Bacteria</taxon>
        <taxon>Pseudomonadati</taxon>
        <taxon>Pseudomonadota</taxon>
        <taxon>Alphaproteobacteria</taxon>
        <taxon>Rhodobacterales</taxon>
        <taxon>Rhodobacter group</taxon>
        <taxon>Rhodobacter</taxon>
    </lineage>
</organism>
<dbReference type="InterPro" id="IPR001940">
    <property type="entry name" value="Peptidase_S1C"/>
</dbReference>
<keyword evidence="3" id="KW-0645">Protease</keyword>
<dbReference type="InterPro" id="IPR001478">
    <property type="entry name" value="PDZ"/>
</dbReference>
<keyword evidence="4 9" id="KW-0732">Signal</keyword>
<dbReference type="EMBL" id="JAANHS010000009">
    <property type="protein sequence ID" value="NHB77596.1"/>
    <property type="molecule type" value="Genomic_DNA"/>
</dbReference>
<comment type="similarity">
    <text evidence="2">Belongs to the peptidase S1C family.</text>
</comment>